<keyword evidence="3" id="KW-1185">Reference proteome</keyword>
<dbReference type="AlphaFoldDB" id="A0A6A7C8J3"/>
<evidence type="ECO:0000313" key="3">
    <source>
        <dbReference type="Proteomes" id="UP000799421"/>
    </source>
</evidence>
<dbReference type="Proteomes" id="UP000799421">
    <property type="component" value="Unassembled WGS sequence"/>
</dbReference>
<protein>
    <submittedName>
        <fullName evidence="2">Uncharacterized protein</fullName>
    </submittedName>
</protein>
<name>A0A6A7C8J3_9PEZI</name>
<reference evidence="2" key="1">
    <citation type="journal article" date="2020" name="Stud. Mycol.">
        <title>101 Dothideomycetes genomes: a test case for predicting lifestyles and emergence of pathogens.</title>
        <authorList>
            <person name="Haridas S."/>
            <person name="Albert R."/>
            <person name="Binder M."/>
            <person name="Bloem J."/>
            <person name="Labutti K."/>
            <person name="Salamov A."/>
            <person name="Andreopoulos B."/>
            <person name="Baker S."/>
            <person name="Barry K."/>
            <person name="Bills G."/>
            <person name="Bluhm B."/>
            <person name="Cannon C."/>
            <person name="Castanera R."/>
            <person name="Culley D."/>
            <person name="Daum C."/>
            <person name="Ezra D."/>
            <person name="Gonzalez J."/>
            <person name="Henrissat B."/>
            <person name="Kuo A."/>
            <person name="Liang C."/>
            <person name="Lipzen A."/>
            <person name="Lutzoni F."/>
            <person name="Magnuson J."/>
            <person name="Mondo S."/>
            <person name="Nolan M."/>
            <person name="Ohm R."/>
            <person name="Pangilinan J."/>
            <person name="Park H.-J."/>
            <person name="Ramirez L."/>
            <person name="Alfaro M."/>
            <person name="Sun H."/>
            <person name="Tritt A."/>
            <person name="Yoshinaga Y."/>
            <person name="Zwiers L.-H."/>
            <person name="Turgeon B."/>
            <person name="Goodwin S."/>
            <person name="Spatafora J."/>
            <person name="Crous P."/>
            <person name="Grigoriev I."/>
        </authorList>
    </citation>
    <scope>NUCLEOTIDE SEQUENCE</scope>
    <source>
        <strain evidence="2">CBS 480.64</strain>
    </source>
</reference>
<gene>
    <name evidence="2" type="ORF">K470DRAFT_254627</name>
</gene>
<sequence length="71" mass="8098">MTNPLLTVPSYTVHSWPSRRNEQHTHENLCLVFSAPFHSAPPPAMSQRLSTLPRLTPPNQLPQRSILRQDT</sequence>
<feature type="region of interest" description="Disordered" evidence="1">
    <location>
        <begin position="41"/>
        <end position="71"/>
    </location>
</feature>
<evidence type="ECO:0000256" key="1">
    <source>
        <dbReference type="SAM" id="MobiDB-lite"/>
    </source>
</evidence>
<evidence type="ECO:0000313" key="2">
    <source>
        <dbReference type="EMBL" id="KAF2863733.1"/>
    </source>
</evidence>
<feature type="compositionally biased region" description="Polar residues" evidence="1">
    <location>
        <begin position="61"/>
        <end position="71"/>
    </location>
</feature>
<dbReference type="EMBL" id="MU005959">
    <property type="protein sequence ID" value="KAF2863733.1"/>
    <property type="molecule type" value="Genomic_DNA"/>
</dbReference>
<organism evidence="2 3">
    <name type="scientific">Piedraia hortae CBS 480.64</name>
    <dbReference type="NCBI Taxonomy" id="1314780"/>
    <lineage>
        <taxon>Eukaryota</taxon>
        <taxon>Fungi</taxon>
        <taxon>Dikarya</taxon>
        <taxon>Ascomycota</taxon>
        <taxon>Pezizomycotina</taxon>
        <taxon>Dothideomycetes</taxon>
        <taxon>Dothideomycetidae</taxon>
        <taxon>Capnodiales</taxon>
        <taxon>Piedraiaceae</taxon>
        <taxon>Piedraia</taxon>
    </lineage>
</organism>
<proteinExistence type="predicted"/>
<accession>A0A6A7C8J3</accession>